<name>D5V311_ARCNC</name>
<evidence type="ECO:0000256" key="2">
    <source>
        <dbReference type="ARBA" id="ARBA00022741"/>
    </source>
</evidence>
<dbReference type="Pfam" id="PF14827">
    <property type="entry name" value="dCache_3"/>
    <property type="match status" value="1"/>
</dbReference>
<dbReference type="KEGG" id="ant:Arnit_0929"/>
<dbReference type="SUPFAM" id="SSF47384">
    <property type="entry name" value="Homodimeric domain of signal transducing histidine kinase"/>
    <property type="match status" value="1"/>
</dbReference>
<dbReference type="GO" id="GO:0000155">
    <property type="term" value="F:phosphorelay sensor kinase activity"/>
    <property type="evidence" value="ECO:0007669"/>
    <property type="project" value="InterPro"/>
</dbReference>
<dbReference type="Gene3D" id="1.10.287.130">
    <property type="match status" value="1"/>
</dbReference>
<evidence type="ECO:0000256" key="3">
    <source>
        <dbReference type="ARBA" id="ARBA00022777"/>
    </source>
</evidence>
<dbReference type="Pfam" id="PF02518">
    <property type="entry name" value="HATPase_c"/>
    <property type="match status" value="1"/>
</dbReference>
<evidence type="ECO:0000256" key="4">
    <source>
        <dbReference type="ARBA" id="ARBA00022840"/>
    </source>
</evidence>
<dbReference type="Gene3D" id="3.30.565.10">
    <property type="entry name" value="Histidine kinase-like ATPase, C-terminal domain"/>
    <property type="match status" value="1"/>
</dbReference>
<dbReference type="GO" id="GO:0005524">
    <property type="term" value="F:ATP binding"/>
    <property type="evidence" value="ECO:0007669"/>
    <property type="project" value="UniProtKB-KW"/>
</dbReference>
<dbReference type="InterPro" id="IPR003594">
    <property type="entry name" value="HATPase_dom"/>
</dbReference>
<evidence type="ECO:0000256" key="1">
    <source>
        <dbReference type="ARBA" id="ARBA00022679"/>
    </source>
</evidence>
<evidence type="ECO:0000256" key="6">
    <source>
        <dbReference type="SAM" id="Coils"/>
    </source>
</evidence>
<dbReference type="STRING" id="572480.Arnit_0929"/>
<dbReference type="InterPro" id="IPR036890">
    <property type="entry name" value="HATPase_C_sf"/>
</dbReference>
<feature type="coiled-coil region" evidence="6">
    <location>
        <begin position="450"/>
        <end position="488"/>
    </location>
</feature>
<evidence type="ECO:0000313" key="10">
    <source>
        <dbReference type="Proteomes" id="UP000000939"/>
    </source>
</evidence>
<dbReference type="OrthoDB" id="9772835at2"/>
<dbReference type="Proteomes" id="UP000000939">
    <property type="component" value="Chromosome"/>
</dbReference>
<keyword evidence="4" id="KW-0067">ATP-binding</keyword>
<dbReference type="AlphaFoldDB" id="D5V311"/>
<organism evidence="9 10">
    <name type="scientific">Arcobacter nitrofigilis (strain ATCC 33309 / DSM 7299 / CCUG 15893 / LMG 7604 / NCTC 12251 / CI)</name>
    <name type="common">Campylobacter nitrofigilis</name>
    <dbReference type="NCBI Taxonomy" id="572480"/>
    <lineage>
        <taxon>Bacteria</taxon>
        <taxon>Pseudomonadati</taxon>
        <taxon>Campylobacterota</taxon>
        <taxon>Epsilonproteobacteria</taxon>
        <taxon>Campylobacterales</taxon>
        <taxon>Arcobacteraceae</taxon>
        <taxon>Arcobacter</taxon>
    </lineage>
</organism>
<evidence type="ECO:0000259" key="8">
    <source>
        <dbReference type="PROSITE" id="PS50109"/>
    </source>
</evidence>
<keyword evidence="10" id="KW-1185">Reference proteome</keyword>
<accession>D5V311</accession>
<keyword evidence="6" id="KW-0175">Coiled coil</keyword>
<keyword evidence="7" id="KW-1133">Transmembrane helix</keyword>
<feature type="transmembrane region" description="Helical" evidence="7">
    <location>
        <begin position="6"/>
        <end position="28"/>
    </location>
</feature>
<keyword evidence="2" id="KW-0547">Nucleotide-binding</keyword>
<evidence type="ECO:0000256" key="7">
    <source>
        <dbReference type="SAM" id="Phobius"/>
    </source>
</evidence>
<dbReference type="InterPro" id="IPR029151">
    <property type="entry name" value="Sensor-like_sf"/>
</dbReference>
<dbReference type="InterPro" id="IPR029150">
    <property type="entry name" value="dCache_3"/>
</dbReference>
<dbReference type="PANTHER" id="PTHR43065:SF46">
    <property type="entry name" value="C4-DICARBOXYLATE TRANSPORT SENSOR PROTEIN DCTB"/>
    <property type="match status" value="1"/>
</dbReference>
<feature type="domain" description="Histidine kinase" evidence="8">
    <location>
        <begin position="511"/>
        <end position="728"/>
    </location>
</feature>
<keyword evidence="7" id="KW-0472">Membrane</keyword>
<dbReference type="SUPFAM" id="SSF103190">
    <property type="entry name" value="Sensory domain-like"/>
    <property type="match status" value="1"/>
</dbReference>
<protein>
    <submittedName>
        <fullName evidence="9">Integral membrane sensor signal transduction histidine kinase</fullName>
    </submittedName>
</protein>
<sequence length="728" mass="85274" precursor="true">MKKKALIIYILLFFAIIFTFIFISFNYLKNHEKKLLDNKYKTLSTQINKNINFLIEDKKTATLTLAIATSKFENIKNTFITRDIHNFNLSEFSKELSSNTSFKNIWFMLIDKDGTALYRSWNEHKNDTLLFRKGIKNILKNPKITNTIAVGRYDMTFHSIIPIYDNKKFLGIFEVITHFNSIAKDLTKSNTNSVILADKKYFNTLKYPFSNNFINQYYITNLDAKDNLINLIKKIGIEKILKTNGYLIVDNKFISTYKIEDSEKDNIGYIISSKGLKDIDMSDISKFKTNFITNAISLFILLTFVLSLIFYYIFSRKVLIEKKKAQQILDSQQNIIILTDGEVLNNANKQFLNFFNQYHSVEEFKKEHKCICEMFVDINDENYITDKDYNGKNWAQFILENPKINLKAAMIKDEQIRHFLLNVSLNLFSGEEIPYIVVTLTDITLDIKQKSELKLLNDNLELLVEEKTKELKNLNESLEIRIEKEILKNKKKDEILFEHNKMLAMGEMINNIAHQWRQPLSAISSSASSILLKKEMNSLDDESLDFLCSHIVESSIFLSKTIEDFRIFYNEDEKEEEFLLEDIINQNIKIITNKLEDEHIKIVSNIVEKIKIFATKKQFQRAVLNIINNAIEALIENKKDQRYIFITTFENSLSIKDNANGINKDIMEHIFEPYFTTKHKSQGRGIGLYMAKIILEKNMPFKLDVENKAFTYKEKEYFGANFIINFNK</sequence>
<dbReference type="InterPro" id="IPR005467">
    <property type="entry name" value="His_kinase_dom"/>
</dbReference>
<reference evidence="9 10" key="1">
    <citation type="journal article" date="2010" name="Stand. Genomic Sci.">
        <title>Complete genome sequence of Arcobacter nitrofigilis type strain (CI).</title>
        <authorList>
            <person name="Pati A."/>
            <person name="Gronow S."/>
            <person name="Lapidus A."/>
            <person name="Copeland A."/>
            <person name="Glavina Del Rio T."/>
            <person name="Nolan M."/>
            <person name="Lucas S."/>
            <person name="Tice H."/>
            <person name="Cheng J.F."/>
            <person name="Han C."/>
            <person name="Chertkov O."/>
            <person name="Bruce D."/>
            <person name="Tapia R."/>
            <person name="Goodwin L."/>
            <person name="Pitluck S."/>
            <person name="Liolios K."/>
            <person name="Ivanova N."/>
            <person name="Mavromatis K."/>
            <person name="Chen A."/>
            <person name="Palaniappan K."/>
            <person name="Land M."/>
            <person name="Hauser L."/>
            <person name="Chang Y.J."/>
            <person name="Jeffries C.D."/>
            <person name="Detter J.C."/>
            <person name="Rohde M."/>
            <person name="Goker M."/>
            <person name="Bristow J."/>
            <person name="Eisen J.A."/>
            <person name="Markowitz V."/>
            <person name="Hugenholtz P."/>
            <person name="Klenk H.P."/>
            <person name="Kyrpides N.C."/>
        </authorList>
    </citation>
    <scope>NUCLEOTIDE SEQUENCE [LARGE SCALE GENOMIC DNA]</scope>
    <source>
        <strain evidence="10">ATCC 33309 / DSM 7299 / CCUG 15893 / LMG 7604 / NCTC 12251 / CI</strain>
    </source>
</reference>
<dbReference type="EMBL" id="CP001999">
    <property type="protein sequence ID" value="ADG92593.1"/>
    <property type="molecule type" value="Genomic_DNA"/>
</dbReference>
<evidence type="ECO:0000313" key="9">
    <source>
        <dbReference type="EMBL" id="ADG92593.1"/>
    </source>
</evidence>
<dbReference type="InterPro" id="IPR036097">
    <property type="entry name" value="HisK_dim/P_sf"/>
</dbReference>
<keyword evidence="5" id="KW-0902">Two-component regulatory system</keyword>
<keyword evidence="3 9" id="KW-0418">Kinase</keyword>
<dbReference type="SMART" id="SM00387">
    <property type="entry name" value="HATPase_c"/>
    <property type="match status" value="1"/>
</dbReference>
<proteinExistence type="predicted"/>
<dbReference type="SUPFAM" id="SSF55874">
    <property type="entry name" value="ATPase domain of HSP90 chaperone/DNA topoisomerase II/histidine kinase"/>
    <property type="match status" value="1"/>
</dbReference>
<dbReference type="PANTHER" id="PTHR43065">
    <property type="entry name" value="SENSOR HISTIDINE KINASE"/>
    <property type="match status" value="1"/>
</dbReference>
<keyword evidence="1" id="KW-0808">Transferase</keyword>
<dbReference type="eggNOG" id="COG4191">
    <property type="taxonomic scope" value="Bacteria"/>
</dbReference>
<evidence type="ECO:0000256" key="5">
    <source>
        <dbReference type="ARBA" id="ARBA00023012"/>
    </source>
</evidence>
<dbReference type="HOGENOM" id="CLU_000445_133_4_7"/>
<dbReference type="PROSITE" id="PS50109">
    <property type="entry name" value="HIS_KIN"/>
    <property type="match status" value="1"/>
</dbReference>
<gene>
    <name evidence="9" type="ordered locus">Arnit_0929</name>
</gene>
<keyword evidence="7" id="KW-0812">Transmembrane</keyword>
<dbReference type="RefSeq" id="WP_013134738.1">
    <property type="nucleotide sequence ID" value="NC_014166.1"/>
</dbReference>
<feature type="transmembrane region" description="Helical" evidence="7">
    <location>
        <begin position="291"/>
        <end position="314"/>
    </location>
</feature>